<proteinExistence type="predicted"/>
<dbReference type="RefSeq" id="WP_254770682.1">
    <property type="nucleotide sequence ID" value="NZ_CP101114.1"/>
</dbReference>
<dbReference type="EMBL" id="CP101114">
    <property type="protein sequence ID" value="UTO28817.1"/>
    <property type="molecule type" value="Genomic_DNA"/>
</dbReference>
<evidence type="ECO:0000313" key="2">
    <source>
        <dbReference type="Proteomes" id="UP001059475"/>
    </source>
</evidence>
<name>A0ABY5ETT7_9HYPH</name>
<protein>
    <submittedName>
        <fullName evidence="1">Uncharacterized protein</fullName>
    </submittedName>
</protein>
<evidence type="ECO:0000313" key="1">
    <source>
        <dbReference type="EMBL" id="UTO28817.1"/>
    </source>
</evidence>
<dbReference type="Proteomes" id="UP001059475">
    <property type="component" value="Chromosome"/>
</dbReference>
<reference evidence="1" key="1">
    <citation type="submission" date="2022-07" db="EMBL/GenBank/DDBJ databases">
        <title>First report of Bartonella spp. in marsupials in Brazil, with a description of Bartonella harrusi sp. nov. and new proposal for taxonomic reclassification of species of the genus Bartonella.</title>
        <authorList>
            <person name="Amaral R.B."/>
        </authorList>
    </citation>
    <scope>NUCLEOTIDE SEQUENCE</scope>
    <source>
        <strain evidence="1">117A</strain>
    </source>
</reference>
<keyword evidence="2" id="KW-1185">Reference proteome</keyword>
<sequence length="96" mass="10731">MIHNALASSSEKENLLKQPSFLSLRSLHDAATKLANLKYTPATLNTKSLVKLLICQTTRNRRLLMPHVRIHLRVASQTGNVPIKIHLGATNGSFYR</sequence>
<gene>
    <name evidence="1" type="ORF">NMK50_02090</name>
</gene>
<accession>A0ABY5ETT7</accession>
<organism evidence="1 2">
    <name type="scientific">Bartonella harrusi</name>
    <dbReference type="NCBI Taxonomy" id="2961895"/>
    <lineage>
        <taxon>Bacteria</taxon>
        <taxon>Pseudomonadati</taxon>
        <taxon>Pseudomonadota</taxon>
        <taxon>Alphaproteobacteria</taxon>
        <taxon>Hyphomicrobiales</taxon>
        <taxon>Bartonellaceae</taxon>
        <taxon>Bartonella</taxon>
    </lineage>
</organism>